<gene>
    <name evidence="2" type="ORF">AAEJ74_08170</name>
</gene>
<evidence type="ECO:0008006" key="4">
    <source>
        <dbReference type="Google" id="ProtNLM"/>
    </source>
</evidence>
<evidence type="ECO:0000313" key="3">
    <source>
        <dbReference type="Proteomes" id="UP001387447"/>
    </source>
</evidence>
<feature type="region of interest" description="Disordered" evidence="1">
    <location>
        <begin position="159"/>
        <end position="219"/>
    </location>
</feature>
<protein>
    <recommendedName>
        <fullName evidence="4">SPOR domain-containing protein</fullName>
    </recommendedName>
</protein>
<dbReference type="EMBL" id="JBBWYZ010000006">
    <property type="protein sequence ID" value="MEK9511668.1"/>
    <property type="molecule type" value="Genomic_DNA"/>
</dbReference>
<dbReference type="Proteomes" id="UP001387447">
    <property type="component" value="Unassembled WGS sequence"/>
</dbReference>
<dbReference type="RefSeq" id="WP_108614801.1">
    <property type="nucleotide sequence ID" value="NZ_JBBWYZ010000006.1"/>
</dbReference>
<name>A0ABU9EIC0_LIMFS</name>
<organism evidence="2 3">
    <name type="scientific">Limnospira fusiformis PMC 851.14</name>
    <dbReference type="NCBI Taxonomy" id="2219512"/>
    <lineage>
        <taxon>Bacteria</taxon>
        <taxon>Bacillati</taxon>
        <taxon>Cyanobacteriota</taxon>
        <taxon>Cyanophyceae</taxon>
        <taxon>Oscillatoriophycideae</taxon>
        <taxon>Oscillatoriales</taxon>
        <taxon>Sirenicapillariaceae</taxon>
        <taxon>Limnospira</taxon>
    </lineage>
</organism>
<accession>A0ABU9EIC0</accession>
<keyword evidence="3" id="KW-1185">Reference proteome</keyword>
<sequence length="319" mass="34639">MGIITKTNQTVKCFKYRLGFFLLSGGLLVGCEAVSEVLPREVLNHLPKSLTNSLECPEMPSGSLSNPEAIAIDSQNFQGTGIVRSGEDTGFVFSGEKGKLLSYRYNEGVCVWIYAPDNSLVLGNELPLNGRYTVHVASLGGTRNFEIEMSLSAPVAAVPPPAPARTATPTAAPAPARTATPAPTPTATQTRTSTARQRPERTANDTGRAPRPQRQETAIAPFRRSDFPKSSCGDRLPTNRADYPIRFYPVNVPDSESNLQRTKAIFCRDAYRRYRHANDDYLIQVASFNSRSRAEAFARMVNEQVSGASVGVASVINAP</sequence>
<evidence type="ECO:0000256" key="1">
    <source>
        <dbReference type="SAM" id="MobiDB-lite"/>
    </source>
</evidence>
<evidence type="ECO:0000313" key="2">
    <source>
        <dbReference type="EMBL" id="MEK9511668.1"/>
    </source>
</evidence>
<feature type="compositionally biased region" description="Low complexity" evidence="1">
    <location>
        <begin position="164"/>
        <end position="196"/>
    </location>
</feature>
<dbReference type="PROSITE" id="PS51257">
    <property type="entry name" value="PROKAR_LIPOPROTEIN"/>
    <property type="match status" value="1"/>
</dbReference>
<proteinExistence type="predicted"/>
<comment type="caution">
    <text evidence="2">The sequence shown here is derived from an EMBL/GenBank/DDBJ whole genome shotgun (WGS) entry which is preliminary data.</text>
</comment>
<reference evidence="2 3" key="1">
    <citation type="journal article" date="2024" name="Front. Microbiol.">
        <title>Transcriptomic insights into the dominance of two phototrophs throughout the water column of a tropical hypersaline-alkaline crater lake (Dziani Dzaha, Mayotte).</title>
        <authorList>
            <person name="Duperron S."/>
            <person name="Halary S."/>
            <person name="Bouly J.-P."/>
            <person name="Roussel T."/>
            <person name="Hugoni M."/>
            <person name="Bruto M."/>
            <person name="Oger P."/>
            <person name="Duval C."/>
            <person name="Woo A."/>
            <person name="Jezequiel D."/>
            <person name="Ader M."/>
            <person name="Leboulanger C."/>
            <person name="Agogue H."/>
            <person name="Grossi V."/>
            <person name="Trousselier M."/>
            <person name="Bernard C."/>
        </authorList>
    </citation>
    <scope>NUCLEOTIDE SEQUENCE [LARGE SCALE GENOMIC DNA]</scope>
    <source>
        <strain evidence="2 3">PMC 851.14</strain>
    </source>
</reference>